<name>A0A1B4V5E9_9GAMM</name>
<protein>
    <submittedName>
        <fullName evidence="1">Uncharacterized protein</fullName>
    </submittedName>
</protein>
<proteinExistence type="predicted"/>
<dbReference type="EMBL" id="AP014936">
    <property type="protein sequence ID" value="BAU48759.1"/>
    <property type="molecule type" value="Genomic_DNA"/>
</dbReference>
<organism evidence="1 2">
    <name type="scientific">Sulfurifustis variabilis</name>
    <dbReference type="NCBI Taxonomy" id="1675686"/>
    <lineage>
        <taxon>Bacteria</taxon>
        <taxon>Pseudomonadati</taxon>
        <taxon>Pseudomonadota</taxon>
        <taxon>Gammaproteobacteria</taxon>
        <taxon>Acidiferrobacterales</taxon>
        <taxon>Acidiferrobacteraceae</taxon>
        <taxon>Sulfurifustis</taxon>
    </lineage>
</organism>
<accession>A0A1B4V5E9</accession>
<dbReference type="KEGG" id="sva:SVA_2209"/>
<sequence>MATLTVLTAGGGCRYYGWTGEDGDATEQARSAFERHRSLGYLAYELSDSRRGRYVDRFNADARLVVMHAPASSADPARGRRAPCAR</sequence>
<evidence type="ECO:0000313" key="2">
    <source>
        <dbReference type="Proteomes" id="UP000218899"/>
    </source>
</evidence>
<dbReference type="AlphaFoldDB" id="A0A1B4V5E9"/>
<evidence type="ECO:0000313" key="1">
    <source>
        <dbReference type="EMBL" id="BAU48759.1"/>
    </source>
</evidence>
<gene>
    <name evidence="1" type="ORF">SVA_2209</name>
</gene>
<keyword evidence="2" id="KW-1185">Reference proteome</keyword>
<dbReference type="Proteomes" id="UP000218899">
    <property type="component" value="Chromosome"/>
</dbReference>
<dbReference type="RefSeq" id="WP_096461240.1">
    <property type="nucleotide sequence ID" value="NZ_AP014936.1"/>
</dbReference>
<reference evidence="1 2" key="1">
    <citation type="submission" date="2015-08" db="EMBL/GenBank/DDBJ databases">
        <title>Complete genome sequence of Sulfurifustis variabilis.</title>
        <authorList>
            <person name="Miura A."/>
            <person name="Kojima H."/>
            <person name="Fukui M."/>
        </authorList>
    </citation>
    <scope>NUCLEOTIDE SEQUENCE [LARGE SCALE GENOMIC DNA]</scope>
    <source>
        <strain evidence="2">skN76</strain>
    </source>
</reference>